<comment type="caution">
    <text evidence="1">The sequence shown here is derived from an EMBL/GenBank/DDBJ whole genome shotgun (WGS) entry which is preliminary data.</text>
</comment>
<protein>
    <submittedName>
        <fullName evidence="1">Uncharacterized protein</fullName>
    </submittedName>
</protein>
<dbReference type="EMBL" id="SWAU01000001">
    <property type="protein sequence ID" value="TKA98576.1"/>
    <property type="molecule type" value="Genomic_DNA"/>
</dbReference>
<organism evidence="1 2">
    <name type="scientific">Cereibacter changlensis</name>
    <dbReference type="NCBI Taxonomy" id="402884"/>
    <lineage>
        <taxon>Bacteria</taxon>
        <taxon>Pseudomonadati</taxon>
        <taxon>Pseudomonadota</taxon>
        <taxon>Alphaproteobacteria</taxon>
        <taxon>Rhodobacterales</taxon>
        <taxon>Paracoccaceae</taxon>
        <taxon>Cereibacter</taxon>
    </lineage>
</organism>
<dbReference type="Proteomes" id="UP000306340">
    <property type="component" value="Unassembled WGS sequence"/>
</dbReference>
<gene>
    <name evidence="1" type="ORF">FAZ78_00395</name>
</gene>
<proteinExistence type="predicted"/>
<evidence type="ECO:0000313" key="2">
    <source>
        <dbReference type="Proteomes" id="UP000306340"/>
    </source>
</evidence>
<evidence type="ECO:0000313" key="1">
    <source>
        <dbReference type="EMBL" id="TKA98576.1"/>
    </source>
</evidence>
<reference evidence="1 2" key="1">
    <citation type="submission" date="2019-04" db="EMBL/GenBank/DDBJ databases">
        <title>Crypto-aerobic microbial life in anoxic (sulfidic) marine sediments.</title>
        <authorList>
            <person name="Bhattacharya S."/>
            <person name="Roy C."/>
            <person name="Mondal N."/>
            <person name="Sarkar J."/>
            <person name="Mandal S."/>
            <person name="Rameez M.J."/>
            <person name="Ghosh W."/>
        </authorList>
    </citation>
    <scope>NUCLEOTIDE SEQUENCE [LARGE SCALE GENOMIC DNA]</scope>
    <source>
        <strain evidence="1 2">SBBC</strain>
    </source>
</reference>
<name>A0A4U0Z5K2_9RHOB</name>
<sequence length="132" mass="14815">MALDLADIMANVEDQDRGRWLELVDPFRGQPTGIRFRIAGPDSETQRRARLKIVDELAEMADDTGRVSADAREKARINSLARCVLGWEITEEGGPVPFSHANVVRVLRAAAWLQAQVDDFAGDRRNFRPEGR</sequence>
<accession>A0A4U0Z5K2</accession>
<dbReference type="AlphaFoldDB" id="A0A4U0Z5K2"/>